<keyword evidence="3" id="KW-1185">Reference proteome</keyword>
<feature type="signal peptide" evidence="1">
    <location>
        <begin position="1"/>
        <end position="19"/>
    </location>
</feature>
<comment type="caution">
    <text evidence="2">The sequence shown here is derived from an EMBL/GenBank/DDBJ whole genome shotgun (WGS) entry which is preliminary data.</text>
</comment>
<proteinExistence type="predicted"/>
<evidence type="ECO:0000256" key="1">
    <source>
        <dbReference type="SAM" id="SignalP"/>
    </source>
</evidence>
<dbReference type="Proteomes" id="UP000192578">
    <property type="component" value="Unassembled WGS sequence"/>
</dbReference>
<accession>A0A9X6NAW7</accession>
<evidence type="ECO:0000313" key="2">
    <source>
        <dbReference type="EMBL" id="OWA50068.1"/>
    </source>
</evidence>
<feature type="chain" id="PRO_5040806718" evidence="1">
    <location>
        <begin position="20"/>
        <end position="148"/>
    </location>
</feature>
<name>A0A9X6NAW7_HYPEX</name>
<dbReference type="AlphaFoldDB" id="A0A9X6NAW7"/>
<dbReference type="EMBL" id="MTYJ01000181">
    <property type="protein sequence ID" value="OWA50068.1"/>
    <property type="molecule type" value="Genomic_DNA"/>
</dbReference>
<organism evidence="2 3">
    <name type="scientific">Hypsibius exemplaris</name>
    <name type="common">Freshwater tardigrade</name>
    <dbReference type="NCBI Taxonomy" id="2072580"/>
    <lineage>
        <taxon>Eukaryota</taxon>
        <taxon>Metazoa</taxon>
        <taxon>Ecdysozoa</taxon>
        <taxon>Tardigrada</taxon>
        <taxon>Eutardigrada</taxon>
        <taxon>Parachela</taxon>
        <taxon>Hypsibioidea</taxon>
        <taxon>Hypsibiidae</taxon>
        <taxon>Hypsibius</taxon>
    </lineage>
</organism>
<sequence>MAKGAGVFLLFCGPVIVHGQAIGFLPGAGATLDSGYYPQADTSNQNNGVSSVYFYNGNYYSGTRNNGGGGGYYGNSNNNNGNGNLVCYNGACFDSTNTAMGGALPGDPYCVNGDCVRGNGGAQTFCSGGNCYQYNSGAWRYTNRGRRR</sequence>
<evidence type="ECO:0000313" key="3">
    <source>
        <dbReference type="Proteomes" id="UP000192578"/>
    </source>
</evidence>
<keyword evidence="1" id="KW-0732">Signal</keyword>
<gene>
    <name evidence="2" type="ORF">BV898_14596</name>
</gene>
<reference evidence="3" key="1">
    <citation type="submission" date="2017-01" db="EMBL/GenBank/DDBJ databases">
        <title>Comparative genomics of anhydrobiosis in the tardigrade Hypsibius dujardini.</title>
        <authorList>
            <person name="Yoshida Y."/>
            <person name="Koutsovoulos G."/>
            <person name="Laetsch D."/>
            <person name="Stevens L."/>
            <person name="Kumar S."/>
            <person name="Horikawa D."/>
            <person name="Ishino K."/>
            <person name="Komine S."/>
            <person name="Tomita M."/>
            <person name="Blaxter M."/>
            <person name="Arakawa K."/>
        </authorList>
    </citation>
    <scope>NUCLEOTIDE SEQUENCE [LARGE SCALE GENOMIC DNA]</scope>
    <source>
        <strain evidence="3">Z151</strain>
    </source>
</reference>
<protein>
    <submittedName>
        <fullName evidence="2">Uncharacterized protein</fullName>
    </submittedName>
</protein>